<feature type="compositionally biased region" description="Basic and acidic residues" evidence="1">
    <location>
        <begin position="70"/>
        <end position="85"/>
    </location>
</feature>
<keyword evidence="4" id="KW-1185">Reference proteome</keyword>
<dbReference type="VEuPathDB" id="FungiDB:GGTG_12214"/>
<organism evidence="2">
    <name type="scientific">Gaeumannomyces tritici (strain R3-111a-1)</name>
    <name type="common">Wheat and barley take-all root rot fungus</name>
    <name type="synonym">Gaeumannomyces graminis var. tritici</name>
    <dbReference type="NCBI Taxonomy" id="644352"/>
    <lineage>
        <taxon>Eukaryota</taxon>
        <taxon>Fungi</taxon>
        <taxon>Dikarya</taxon>
        <taxon>Ascomycota</taxon>
        <taxon>Pezizomycotina</taxon>
        <taxon>Sordariomycetes</taxon>
        <taxon>Sordariomycetidae</taxon>
        <taxon>Magnaporthales</taxon>
        <taxon>Magnaporthaceae</taxon>
        <taxon>Gaeumannomyces</taxon>
    </lineage>
</organism>
<protein>
    <submittedName>
        <fullName evidence="2 3">Uncharacterized protein</fullName>
    </submittedName>
</protein>
<dbReference type="GeneID" id="20352672"/>
<gene>
    <name evidence="3" type="primary">20352672</name>
    <name evidence="2" type="ORF">GGTG_12214</name>
</gene>
<dbReference type="Proteomes" id="UP000006039">
    <property type="component" value="Unassembled WGS sequence"/>
</dbReference>
<dbReference type="EMBL" id="GL385402">
    <property type="protein sequence ID" value="EJT70039.1"/>
    <property type="molecule type" value="Genomic_DNA"/>
</dbReference>
<accession>J3PFD7</accession>
<reference evidence="4" key="1">
    <citation type="submission" date="2010-07" db="EMBL/GenBank/DDBJ databases">
        <title>The genome sequence of Gaeumannomyces graminis var. tritici strain R3-111a-1.</title>
        <authorList>
            <consortium name="The Broad Institute Genome Sequencing Platform"/>
            <person name="Ma L.-J."/>
            <person name="Dead R."/>
            <person name="Young S."/>
            <person name="Zeng Q."/>
            <person name="Koehrsen M."/>
            <person name="Alvarado L."/>
            <person name="Berlin A."/>
            <person name="Chapman S.B."/>
            <person name="Chen Z."/>
            <person name="Freedman E."/>
            <person name="Gellesch M."/>
            <person name="Goldberg J."/>
            <person name="Griggs A."/>
            <person name="Gujja S."/>
            <person name="Heilman E.R."/>
            <person name="Heiman D."/>
            <person name="Hepburn T."/>
            <person name="Howarth C."/>
            <person name="Jen D."/>
            <person name="Larson L."/>
            <person name="Mehta T."/>
            <person name="Neiman D."/>
            <person name="Pearson M."/>
            <person name="Roberts A."/>
            <person name="Saif S."/>
            <person name="Shea T."/>
            <person name="Shenoy N."/>
            <person name="Sisk P."/>
            <person name="Stolte C."/>
            <person name="Sykes S."/>
            <person name="Walk T."/>
            <person name="White J."/>
            <person name="Yandava C."/>
            <person name="Haas B."/>
            <person name="Nusbaum C."/>
            <person name="Birren B."/>
        </authorList>
    </citation>
    <scope>NUCLEOTIDE SEQUENCE [LARGE SCALE GENOMIC DNA]</scope>
    <source>
        <strain evidence="4">R3-111a-1</strain>
    </source>
</reference>
<reference evidence="2" key="3">
    <citation type="submission" date="2010-09" db="EMBL/GenBank/DDBJ databases">
        <title>Annotation of Gaeumannomyces graminis var. tritici R3-111a-1.</title>
        <authorList>
            <consortium name="The Broad Institute Genome Sequencing Platform"/>
            <person name="Ma L.-J."/>
            <person name="Dead R."/>
            <person name="Young S.K."/>
            <person name="Zeng Q."/>
            <person name="Gargeya S."/>
            <person name="Fitzgerald M."/>
            <person name="Haas B."/>
            <person name="Abouelleil A."/>
            <person name="Alvarado L."/>
            <person name="Arachchi H.M."/>
            <person name="Berlin A."/>
            <person name="Brown A."/>
            <person name="Chapman S.B."/>
            <person name="Chen Z."/>
            <person name="Dunbar C."/>
            <person name="Freedman E."/>
            <person name="Gearin G."/>
            <person name="Gellesch M."/>
            <person name="Goldberg J."/>
            <person name="Griggs A."/>
            <person name="Gujja S."/>
            <person name="Heiman D."/>
            <person name="Howarth C."/>
            <person name="Larson L."/>
            <person name="Lui A."/>
            <person name="MacDonald P.J.P."/>
            <person name="Mehta T."/>
            <person name="Montmayeur A."/>
            <person name="Murphy C."/>
            <person name="Neiman D."/>
            <person name="Pearson M."/>
            <person name="Priest M."/>
            <person name="Roberts A."/>
            <person name="Saif S."/>
            <person name="Shea T."/>
            <person name="Shenoy N."/>
            <person name="Sisk P."/>
            <person name="Stolte C."/>
            <person name="Sykes S."/>
            <person name="Yandava C."/>
            <person name="Wortman J."/>
            <person name="Nusbaum C."/>
            <person name="Birren B."/>
        </authorList>
    </citation>
    <scope>NUCLEOTIDE SEQUENCE</scope>
    <source>
        <strain evidence="2">R3-111a-1</strain>
    </source>
</reference>
<evidence type="ECO:0000313" key="3">
    <source>
        <dbReference type="EnsemblFungi" id="EJT70039"/>
    </source>
</evidence>
<reference evidence="2" key="2">
    <citation type="submission" date="2010-07" db="EMBL/GenBank/DDBJ databases">
        <authorList>
            <consortium name="The Broad Institute Genome Sequencing Platform"/>
            <consortium name="Broad Institute Genome Sequencing Center for Infectious Disease"/>
            <person name="Ma L.-J."/>
            <person name="Dead R."/>
            <person name="Young S."/>
            <person name="Zeng Q."/>
            <person name="Koehrsen M."/>
            <person name="Alvarado L."/>
            <person name="Berlin A."/>
            <person name="Chapman S.B."/>
            <person name="Chen Z."/>
            <person name="Freedman E."/>
            <person name="Gellesch M."/>
            <person name="Goldberg J."/>
            <person name="Griggs A."/>
            <person name="Gujja S."/>
            <person name="Heilman E.R."/>
            <person name="Heiman D."/>
            <person name="Hepburn T."/>
            <person name="Howarth C."/>
            <person name="Jen D."/>
            <person name="Larson L."/>
            <person name="Mehta T."/>
            <person name="Neiman D."/>
            <person name="Pearson M."/>
            <person name="Roberts A."/>
            <person name="Saif S."/>
            <person name="Shea T."/>
            <person name="Shenoy N."/>
            <person name="Sisk P."/>
            <person name="Stolte C."/>
            <person name="Sykes S."/>
            <person name="Walk T."/>
            <person name="White J."/>
            <person name="Yandava C."/>
            <person name="Haas B."/>
            <person name="Nusbaum C."/>
            <person name="Birren B."/>
        </authorList>
    </citation>
    <scope>NUCLEOTIDE SEQUENCE</scope>
    <source>
        <strain evidence="2">R3-111a-1</strain>
    </source>
</reference>
<dbReference type="EnsemblFungi" id="EJT70039">
    <property type="protein sequence ID" value="EJT70039"/>
    <property type="gene ID" value="GGTG_12214"/>
</dbReference>
<evidence type="ECO:0000256" key="1">
    <source>
        <dbReference type="SAM" id="MobiDB-lite"/>
    </source>
</evidence>
<dbReference type="AlphaFoldDB" id="J3PFD7"/>
<feature type="region of interest" description="Disordered" evidence="1">
    <location>
        <begin position="56"/>
        <end position="85"/>
    </location>
</feature>
<proteinExistence type="predicted"/>
<feature type="region of interest" description="Disordered" evidence="1">
    <location>
        <begin position="1"/>
        <end position="26"/>
    </location>
</feature>
<evidence type="ECO:0000313" key="4">
    <source>
        <dbReference type="Proteomes" id="UP000006039"/>
    </source>
</evidence>
<name>J3PFD7_GAET3</name>
<sequence>MFQSPKNSPMLTSSLNSRPTQSGFSPPLTKTGWHHCILLPADLLCQPEFLAVGPSSLGPPSWVVPGTPALERRDRGREGPPEAVR</sequence>
<evidence type="ECO:0000313" key="2">
    <source>
        <dbReference type="EMBL" id="EJT70039.1"/>
    </source>
</evidence>
<feature type="compositionally biased region" description="Polar residues" evidence="1">
    <location>
        <begin position="1"/>
        <end position="24"/>
    </location>
</feature>
<reference evidence="3" key="5">
    <citation type="submission" date="2018-04" db="UniProtKB">
        <authorList>
            <consortium name="EnsemblFungi"/>
        </authorList>
    </citation>
    <scope>IDENTIFICATION</scope>
    <source>
        <strain evidence="3">R3-111a-1</strain>
    </source>
</reference>
<reference evidence="3" key="4">
    <citation type="journal article" date="2015" name="G3 (Bethesda)">
        <title>Genome sequences of three phytopathogenic species of the Magnaporthaceae family of fungi.</title>
        <authorList>
            <person name="Okagaki L.H."/>
            <person name="Nunes C.C."/>
            <person name="Sailsbery J."/>
            <person name="Clay B."/>
            <person name="Brown D."/>
            <person name="John T."/>
            <person name="Oh Y."/>
            <person name="Young N."/>
            <person name="Fitzgerald M."/>
            <person name="Haas B.J."/>
            <person name="Zeng Q."/>
            <person name="Young S."/>
            <person name="Adiconis X."/>
            <person name="Fan L."/>
            <person name="Levin J.Z."/>
            <person name="Mitchell T.K."/>
            <person name="Okubara P.A."/>
            <person name="Farman M.L."/>
            <person name="Kohn L.M."/>
            <person name="Birren B."/>
            <person name="Ma L.-J."/>
            <person name="Dean R.A."/>
        </authorList>
    </citation>
    <scope>NUCLEOTIDE SEQUENCE</scope>
    <source>
        <strain evidence="3">R3-111a-1</strain>
    </source>
</reference>
<dbReference type="HOGENOM" id="CLU_2512773_0_0_1"/>
<dbReference type="RefSeq" id="XP_009228373.1">
    <property type="nucleotide sequence ID" value="XM_009230109.1"/>
</dbReference>